<accession>A0ACD4ZWN3</accession>
<evidence type="ECO:0000313" key="1">
    <source>
        <dbReference type="EMBL" id="WSC02855.1"/>
    </source>
</evidence>
<sequence>MLSTLLVVIDGLRATDVPKMPFLAELARCGVSYGQARSVAPSLTRPAAASLATGAAPGATGIAGNRLWADGHPIDTGRPDHLELLRSLRGNRLLPVPTLGEHLADHGRKLVAVGTGSNGCTLLLNPGAVDGHGAVIGAHPSGHDAFYARPESVRRRLAGNTPRAAGGQFPELDWATDLIVDYVMPELTPDVLVVWSGELDEVQHGHGVDCPAGDDALSAIDRRLRRLIDRVREQAPHIDVIVTADHGFSNATHALDVAEMTSPIPPPLSGDVQLVHNNGGLLVYPRRRLRTGEANAVLDAIMSAGWSGPTFADGGTVPGVLSLADLCSAQRADDGLLAYVSLTYYDRHGDIRVGHSTQNGDAHLAGGHGSTSSADMRIPLVLNGPSCRTGHETQHPADHLDIPATICRLMGLPIPPSMSGRVLSEASLRGAGNGSEPPKNRRVVAERSASDVTTAHFQEFSGRQYFLTAERHRT</sequence>
<proteinExistence type="predicted"/>
<dbReference type="Proteomes" id="UP001348369">
    <property type="component" value="Chromosome"/>
</dbReference>
<keyword evidence="2" id="KW-1185">Reference proteome</keyword>
<organism evidence="1 2">
    <name type="scientific">Streptomyces scopuliridis</name>
    <dbReference type="NCBI Taxonomy" id="452529"/>
    <lineage>
        <taxon>Bacteria</taxon>
        <taxon>Bacillati</taxon>
        <taxon>Actinomycetota</taxon>
        <taxon>Actinomycetes</taxon>
        <taxon>Kitasatosporales</taxon>
        <taxon>Streptomycetaceae</taxon>
        <taxon>Streptomyces</taxon>
    </lineage>
</organism>
<protein>
    <submittedName>
        <fullName evidence="1">Alkaline phosphatase family protein</fullName>
    </submittedName>
</protein>
<dbReference type="EMBL" id="CP109109">
    <property type="protein sequence ID" value="WSC02855.1"/>
    <property type="molecule type" value="Genomic_DNA"/>
</dbReference>
<name>A0ACD4ZWN3_9ACTN</name>
<gene>
    <name evidence="1" type="ORF">OG835_41740</name>
</gene>
<evidence type="ECO:0000313" key="2">
    <source>
        <dbReference type="Proteomes" id="UP001348369"/>
    </source>
</evidence>
<reference evidence="1" key="1">
    <citation type="submission" date="2022-10" db="EMBL/GenBank/DDBJ databases">
        <title>The complete genomes of actinobacterial strains from the NBC collection.</title>
        <authorList>
            <person name="Joergensen T.S."/>
            <person name="Alvarez Arevalo M."/>
            <person name="Sterndorff E.B."/>
            <person name="Faurdal D."/>
            <person name="Vuksanovic O."/>
            <person name="Mourched A.-S."/>
            <person name="Charusanti P."/>
            <person name="Shaw S."/>
            <person name="Blin K."/>
            <person name="Weber T."/>
        </authorList>
    </citation>
    <scope>NUCLEOTIDE SEQUENCE</scope>
    <source>
        <strain evidence="1">NBC 01771</strain>
    </source>
</reference>